<feature type="domain" description="Protein FecR C-terminal" evidence="3">
    <location>
        <begin position="317"/>
        <end position="378"/>
    </location>
</feature>
<dbReference type="PANTHER" id="PTHR30273">
    <property type="entry name" value="PERIPLASMIC SIGNAL SENSOR AND SIGMA FACTOR ACTIVATOR FECR-RELATED"/>
    <property type="match status" value="1"/>
</dbReference>
<sequence length="394" mass="44128">MIRLKELFNKYLMDECTAEEIGLLFGHFSEAKDESMLKKLIADALDQIPYNGEEEILSDQKVLDMYQNIQRQIKEGNKVSHLWRKIAVAASVLVFMSLGIYLFLASQQSVPQTENLVSQDVLSDGNNKAVLTLADGSKIILEDIENGVIANEGASEISKTSEGQLVYNTDRLAKDNNIKYNEIAVPRGGEYRIVLPDGTKVWLNSSSALKYPAQFIGQERSVELIGEGYFEVAKNTKQPFKVKVKDMEVQVLGTHFNVSAYQDDTSIITTLLEGSVNISGKTSHAKLKPGEQSVYANHNIEVSAANIEEAIAWKNGYFRFNNEDIESIMKKVSRWYDVEVEYRGDVKGKTFWGTFSRTKSISELLANLELTESIKFKIVPGDASGKGRRVIVMQ</sequence>
<dbReference type="InterPro" id="IPR006860">
    <property type="entry name" value="FecR"/>
</dbReference>
<dbReference type="Proteomes" id="UP001597118">
    <property type="component" value="Unassembled WGS sequence"/>
</dbReference>
<dbReference type="InterPro" id="IPR012373">
    <property type="entry name" value="Ferrdict_sens_TM"/>
</dbReference>
<reference evidence="5" key="1">
    <citation type="journal article" date="2019" name="Int. J. Syst. Evol. Microbiol.">
        <title>The Global Catalogue of Microorganisms (GCM) 10K type strain sequencing project: providing services to taxonomists for standard genome sequencing and annotation.</title>
        <authorList>
            <consortium name="The Broad Institute Genomics Platform"/>
            <consortium name="The Broad Institute Genome Sequencing Center for Infectious Disease"/>
            <person name="Wu L."/>
            <person name="Ma J."/>
        </authorList>
    </citation>
    <scope>NUCLEOTIDE SEQUENCE [LARGE SCALE GENOMIC DNA]</scope>
    <source>
        <strain evidence="5">CCUG 53762</strain>
    </source>
</reference>
<keyword evidence="1" id="KW-1133">Transmembrane helix</keyword>
<dbReference type="EMBL" id="JBHUDG010000002">
    <property type="protein sequence ID" value="MFD1628497.1"/>
    <property type="molecule type" value="Genomic_DNA"/>
</dbReference>
<evidence type="ECO:0000259" key="2">
    <source>
        <dbReference type="Pfam" id="PF04773"/>
    </source>
</evidence>
<dbReference type="PANTHER" id="PTHR30273:SF2">
    <property type="entry name" value="PROTEIN FECR"/>
    <property type="match status" value="1"/>
</dbReference>
<evidence type="ECO:0000259" key="3">
    <source>
        <dbReference type="Pfam" id="PF16344"/>
    </source>
</evidence>
<gene>
    <name evidence="4" type="ORF">ACFSAH_01340</name>
</gene>
<organism evidence="4 5">
    <name type="scientific">Pseudopedobacter beijingensis</name>
    <dbReference type="NCBI Taxonomy" id="1207056"/>
    <lineage>
        <taxon>Bacteria</taxon>
        <taxon>Pseudomonadati</taxon>
        <taxon>Bacteroidota</taxon>
        <taxon>Sphingobacteriia</taxon>
        <taxon>Sphingobacteriales</taxon>
        <taxon>Sphingobacteriaceae</taxon>
        <taxon>Pseudopedobacter</taxon>
    </lineage>
</organism>
<name>A0ABW4I7W1_9SPHI</name>
<dbReference type="Gene3D" id="3.55.50.30">
    <property type="match status" value="1"/>
</dbReference>
<dbReference type="Gene3D" id="2.60.120.1440">
    <property type="match status" value="1"/>
</dbReference>
<dbReference type="RefSeq" id="WP_379660884.1">
    <property type="nucleotide sequence ID" value="NZ_JBHUDG010000002.1"/>
</dbReference>
<evidence type="ECO:0000256" key="1">
    <source>
        <dbReference type="SAM" id="Phobius"/>
    </source>
</evidence>
<evidence type="ECO:0000313" key="5">
    <source>
        <dbReference type="Proteomes" id="UP001597118"/>
    </source>
</evidence>
<keyword evidence="1" id="KW-0812">Transmembrane</keyword>
<comment type="caution">
    <text evidence="4">The sequence shown here is derived from an EMBL/GenBank/DDBJ whole genome shotgun (WGS) entry which is preliminary data.</text>
</comment>
<keyword evidence="1" id="KW-0472">Membrane</keyword>
<evidence type="ECO:0000313" key="4">
    <source>
        <dbReference type="EMBL" id="MFD1628497.1"/>
    </source>
</evidence>
<feature type="domain" description="FecR protein" evidence="2">
    <location>
        <begin position="183"/>
        <end position="277"/>
    </location>
</feature>
<accession>A0ABW4I7W1</accession>
<keyword evidence="5" id="KW-1185">Reference proteome</keyword>
<dbReference type="Pfam" id="PF16344">
    <property type="entry name" value="FecR_C"/>
    <property type="match status" value="1"/>
</dbReference>
<protein>
    <submittedName>
        <fullName evidence="4">FecR family protein</fullName>
    </submittedName>
</protein>
<dbReference type="Pfam" id="PF04773">
    <property type="entry name" value="FecR"/>
    <property type="match status" value="1"/>
</dbReference>
<dbReference type="InterPro" id="IPR032508">
    <property type="entry name" value="FecR_C"/>
</dbReference>
<proteinExistence type="predicted"/>
<feature type="transmembrane region" description="Helical" evidence="1">
    <location>
        <begin position="86"/>
        <end position="104"/>
    </location>
</feature>